<reference evidence="1" key="1">
    <citation type="submission" date="2021-02" db="EMBL/GenBank/DDBJ databases">
        <authorList>
            <consortium name="DOE Joint Genome Institute"/>
            <person name="Ahrendt S."/>
            <person name="Looney B.P."/>
            <person name="Miyauchi S."/>
            <person name="Morin E."/>
            <person name="Drula E."/>
            <person name="Courty P.E."/>
            <person name="Chicoki N."/>
            <person name="Fauchery L."/>
            <person name="Kohler A."/>
            <person name="Kuo A."/>
            <person name="Labutti K."/>
            <person name="Pangilinan J."/>
            <person name="Lipzen A."/>
            <person name="Riley R."/>
            <person name="Andreopoulos W."/>
            <person name="He G."/>
            <person name="Johnson J."/>
            <person name="Barry K.W."/>
            <person name="Grigoriev I.V."/>
            <person name="Nagy L."/>
            <person name="Hibbett D."/>
            <person name="Henrissat B."/>
            <person name="Matheny P.B."/>
            <person name="Labbe J."/>
            <person name="Martin F."/>
        </authorList>
    </citation>
    <scope>NUCLEOTIDE SEQUENCE</scope>
    <source>
        <strain evidence="1">EC-137</strain>
    </source>
</reference>
<gene>
    <name evidence="1" type="ORF">K488DRAFT_46908</name>
</gene>
<sequence>MATYYSSDLEWLILRKNNAFIHKRVAEGPIFSREPGNLVNIHSHKYSGLANSKSIDIQPTASGAIKITHRAPGASPHAVASARKTTVIRPRTGGRRALGIGAGLAKQGYRADVRAQTLARTSRLVEAQKEPKADLPKKVRGKKAVNGPV</sequence>
<protein>
    <submittedName>
        <fullName evidence="1">Ribosomal L28e protein family-domain-containing protein</fullName>
    </submittedName>
</protein>
<keyword evidence="2" id="KW-1185">Reference proteome</keyword>
<organism evidence="1 2">
    <name type="scientific">Vararia minispora EC-137</name>
    <dbReference type="NCBI Taxonomy" id="1314806"/>
    <lineage>
        <taxon>Eukaryota</taxon>
        <taxon>Fungi</taxon>
        <taxon>Dikarya</taxon>
        <taxon>Basidiomycota</taxon>
        <taxon>Agaricomycotina</taxon>
        <taxon>Agaricomycetes</taxon>
        <taxon>Russulales</taxon>
        <taxon>Lachnocladiaceae</taxon>
        <taxon>Vararia</taxon>
    </lineage>
</organism>
<name>A0ACB8QPY0_9AGAM</name>
<dbReference type="EMBL" id="MU273511">
    <property type="protein sequence ID" value="KAI0033839.1"/>
    <property type="molecule type" value="Genomic_DNA"/>
</dbReference>
<evidence type="ECO:0000313" key="1">
    <source>
        <dbReference type="EMBL" id="KAI0033839.1"/>
    </source>
</evidence>
<accession>A0ACB8QPY0</accession>
<comment type="caution">
    <text evidence="1">The sequence shown here is derived from an EMBL/GenBank/DDBJ whole genome shotgun (WGS) entry which is preliminary data.</text>
</comment>
<proteinExistence type="predicted"/>
<evidence type="ECO:0000313" key="2">
    <source>
        <dbReference type="Proteomes" id="UP000814128"/>
    </source>
</evidence>
<reference evidence="1" key="2">
    <citation type="journal article" date="2022" name="New Phytol.">
        <title>Evolutionary transition to the ectomycorrhizal habit in the genomes of a hyperdiverse lineage of mushroom-forming fungi.</title>
        <authorList>
            <person name="Looney B."/>
            <person name="Miyauchi S."/>
            <person name="Morin E."/>
            <person name="Drula E."/>
            <person name="Courty P.E."/>
            <person name="Kohler A."/>
            <person name="Kuo A."/>
            <person name="LaButti K."/>
            <person name="Pangilinan J."/>
            <person name="Lipzen A."/>
            <person name="Riley R."/>
            <person name="Andreopoulos W."/>
            <person name="He G."/>
            <person name="Johnson J."/>
            <person name="Nolan M."/>
            <person name="Tritt A."/>
            <person name="Barry K.W."/>
            <person name="Grigoriev I.V."/>
            <person name="Nagy L.G."/>
            <person name="Hibbett D."/>
            <person name="Henrissat B."/>
            <person name="Matheny P.B."/>
            <person name="Labbe J."/>
            <person name="Martin F.M."/>
        </authorList>
    </citation>
    <scope>NUCLEOTIDE SEQUENCE</scope>
    <source>
        <strain evidence="1">EC-137</strain>
    </source>
</reference>
<dbReference type="Proteomes" id="UP000814128">
    <property type="component" value="Unassembled WGS sequence"/>
</dbReference>